<dbReference type="Proteomes" id="UP000295565">
    <property type="component" value="Unassembled WGS sequence"/>
</dbReference>
<protein>
    <submittedName>
        <fullName evidence="2">Uncharacterized protein</fullName>
    </submittedName>
</protein>
<accession>A0A4R1J9J1</accession>
<dbReference type="AlphaFoldDB" id="A0A4R1J9J1"/>
<dbReference type="EMBL" id="SMGD01000015">
    <property type="protein sequence ID" value="TCK47094.1"/>
    <property type="molecule type" value="Genomic_DNA"/>
</dbReference>
<organism evidence="2 3">
    <name type="scientific">Celerinatantimonas diazotrophica</name>
    <dbReference type="NCBI Taxonomy" id="412034"/>
    <lineage>
        <taxon>Bacteria</taxon>
        <taxon>Pseudomonadati</taxon>
        <taxon>Pseudomonadota</taxon>
        <taxon>Gammaproteobacteria</taxon>
        <taxon>Celerinatantimonadaceae</taxon>
        <taxon>Celerinatantimonas</taxon>
    </lineage>
</organism>
<sequence length="41" mass="4302">MSSAPEPAQMSNTAQAAQELGAVDGHSLRPCEQAHRIGLKL</sequence>
<evidence type="ECO:0000313" key="2">
    <source>
        <dbReference type="EMBL" id="TCK47094.1"/>
    </source>
</evidence>
<name>A0A4R1J9J1_9GAMM</name>
<gene>
    <name evidence="2" type="ORF">EV690_2789</name>
</gene>
<keyword evidence="3" id="KW-1185">Reference proteome</keyword>
<reference evidence="2 3" key="1">
    <citation type="submission" date="2019-03" db="EMBL/GenBank/DDBJ databases">
        <title>Genomic Encyclopedia of Type Strains, Phase IV (KMG-IV): sequencing the most valuable type-strain genomes for metagenomic binning, comparative biology and taxonomic classification.</title>
        <authorList>
            <person name="Goeker M."/>
        </authorList>
    </citation>
    <scope>NUCLEOTIDE SEQUENCE [LARGE SCALE GENOMIC DNA]</scope>
    <source>
        <strain evidence="2 3">DSM 18577</strain>
    </source>
</reference>
<evidence type="ECO:0000256" key="1">
    <source>
        <dbReference type="SAM" id="MobiDB-lite"/>
    </source>
</evidence>
<feature type="compositionally biased region" description="Polar residues" evidence="1">
    <location>
        <begin position="1"/>
        <end position="16"/>
    </location>
</feature>
<comment type="caution">
    <text evidence="2">The sequence shown here is derived from an EMBL/GenBank/DDBJ whole genome shotgun (WGS) entry which is preliminary data.</text>
</comment>
<feature type="region of interest" description="Disordered" evidence="1">
    <location>
        <begin position="1"/>
        <end position="28"/>
    </location>
</feature>
<proteinExistence type="predicted"/>
<evidence type="ECO:0000313" key="3">
    <source>
        <dbReference type="Proteomes" id="UP000295565"/>
    </source>
</evidence>
<dbReference type="RefSeq" id="WP_263433846.1">
    <property type="nucleotide sequence ID" value="NZ_OU594967.1"/>
</dbReference>